<gene>
    <name evidence="1" type="ORF">NDU88_006272</name>
</gene>
<sequence>MHCLDQPLQLTWEVCIMGLFPRGKKLKATSRCLDLGLVVAKRLITRKWRAPEPPTYEAWACSFSVWASAEYMALRRGDALGLHKYPLAAQLELMLADLSTSLARDPNRL</sequence>
<dbReference type="Proteomes" id="UP001066276">
    <property type="component" value="Chromosome 7"/>
</dbReference>
<proteinExistence type="predicted"/>
<accession>A0AAV7PLZ4</accession>
<name>A0AAV7PLZ4_PLEWA</name>
<keyword evidence="2" id="KW-1185">Reference proteome</keyword>
<organism evidence="1 2">
    <name type="scientific">Pleurodeles waltl</name>
    <name type="common">Iberian ribbed newt</name>
    <dbReference type="NCBI Taxonomy" id="8319"/>
    <lineage>
        <taxon>Eukaryota</taxon>
        <taxon>Metazoa</taxon>
        <taxon>Chordata</taxon>
        <taxon>Craniata</taxon>
        <taxon>Vertebrata</taxon>
        <taxon>Euteleostomi</taxon>
        <taxon>Amphibia</taxon>
        <taxon>Batrachia</taxon>
        <taxon>Caudata</taxon>
        <taxon>Salamandroidea</taxon>
        <taxon>Salamandridae</taxon>
        <taxon>Pleurodelinae</taxon>
        <taxon>Pleurodeles</taxon>
    </lineage>
</organism>
<comment type="caution">
    <text evidence="1">The sequence shown here is derived from an EMBL/GenBank/DDBJ whole genome shotgun (WGS) entry which is preliminary data.</text>
</comment>
<dbReference type="AlphaFoldDB" id="A0AAV7PLZ4"/>
<evidence type="ECO:0000313" key="2">
    <source>
        <dbReference type="Proteomes" id="UP001066276"/>
    </source>
</evidence>
<reference evidence="1" key="1">
    <citation type="journal article" date="2022" name="bioRxiv">
        <title>Sequencing and chromosome-scale assembly of the giantPleurodeles waltlgenome.</title>
        <authorList>
            <person name="Brown T."/>
            <person name="Elewa A."/>
            <person name="Iarovenko S."/>
            <person name="Subramanian E."/>
            <person name="Araus A.J."/>
            <person name="Petzold A."/>
            <person name="Susuki M."/>
            <person name="Suzuki K.-i.T."/>
            <person name="Hayashi T."/>
            <person name="Toyoda A."/>
            <person name="Oliveira C."/>
            <person name="Osipova E."/>
            <person name="Leigh N.D."/>
            <person name="Simon A."/>
            <person name="Yun M.H."/>
        </authorList>
    </citation>
    <scope>NUCLEOTIDE SEQUENCE</scope>
    <source>
        <strain evidence="1">20211129_DDA</strain>
        <tissue evidence="1">Liver</tissue>
    </source>
</reference>
<protein>
    <submittedName>
        <fullName evidence="1">Uncharacterized protein</fullName>
    </submittedName>
</protein>
<evidence type="ECO:0000313" key="1">
    <source>
        <dbReference type="EMBL" id="KAJ1127879.1"/>
    </source>
</evidence>
<dbReference type="EMBL" id="JANPWB010000011">
    <property type="protein sequence ID" value="KAJ1127879.1"/>
    <property type="molecule type" value="Genomic_DNA"/>
</dbReference>